<sequence>MVSLIHGGSLDTNFPVHDACFGDSSNLSSVCQVPSTSMITFLNITNPSLYLDIYCNNPPDDSCAFGYCPNPDVASPAVRYSTYFTSLVSAILVLYSPADVTASFFAQLLNVYSLVIAAIVSIAGHNLTKLHSVIALTLASSPLSLYLIFYVVRSMLGKTTRLQAVFGPGMHLNRAMVLLALPLWVSVLVFTTLPTSTWHFNQAACDTEVAMNHIASLFFLPFIIFFVEYPEVGALIVASVVFSWGTAIWRTRAIIWAKGDRYLPLGRRKVVERYPFIQFYTVIVLPHLFWMTNVEYGISVLDPREHFSATYGQLLAIFVTVPSFIQLCCLLPRVPRWFSELYWVRSISNKRNKPYYLERLSIHQPSLVPDRDSKLSVESRGPWDQESMQLALLSKAEKSPSTPSSPSLPIVRS</sequence>
<feature type="region of interest" description="Disordered" evidence="1">
    <location>
        <begin position="394"/>
        <end position="413"/>
    </location>
</feature>
<keyword evidence="4" id="KW-1185">Reference proteome</keyword>
<feature type="transmembrane region" description="Helical" evidence="2">
    <location>
        <begin position="310"/>
        <end position="331"/>
    </location>
</feature>
<dbReference type="GeneID" id="59348644"/>
<feature type="transmembrane region" description="Helical" evidence="2">
    <location>
        <begin position="130"/>
        <end position="152"/>
    </location>
</feature>
<evidence type="ECO:0000256" key="2">
    <source>
        <dbReference type="SAM" id="Phobius"/>
    </source>
</evidence>
<accession>A0A8H6VZ48</accession>
<dbReference type="AlphaFoldDB" id="A0A8H6VZ48"/>
<reference evidence="3" key="1">
    <citation type="submission" date="2020-05" db="EMBL/GenBank/DDBJ databases">
        <title>Mycena genomes resolve the evolution of fungal bioluminescence.</title>
        <authorList>
            <person name="Tsai I.J."/>
        </authorList>
    </citation>
    <scope>NUCLEOTIDE SEQUENCE</scope>
    <source>
        <strain evidence="3">171206Taipei</strain>
    </source>
</reference>
<feature type="transmembrane region" description="Helical" evidence="2">
    <location>
        <begin position="104"/>
        <end position="123"/>
    </location>
</feature>
<feature type="transmembrane region" description="Helical" evidence="2">
    <location>
        <begin position="232"/>
        <end position="249"/>
    </location>
</feature>
<evidence type="ECO:0000313" key="3">
    <source>
        <dbReference type="EMBL" id="KAF7297181.1"/>
    </source>
</evidence>
<keyword evidence="2" id="KW-1133">Transmembrane helix</keyword>
<dbReference type="OrthoDB" id="3234297at2759"/>
<dbReference type="Proteomes" id="UP000636479">
    <property type="component" value="Unassembled WGS sequence"/>
</dbReference>
<keyword evidence="2" id="KW-0472">Membrane</keyword>
<feature type="transmembrane region" description="Helical" evidence="2">
    <location>
        <begin position="172"/>
        <end position="193"/>
    </location>
</feature>
<name>A0A8H6VZ48_9AGAR</name>
<feature type="transmembrane region" description="Helical" evidence="2">
    <location>
        <begin position="270"/>
        <end position="290"/>
    </location>
</feature>
<evidence type="ECO:0000313" key="4">
    <source>
        <dbReference type="Proteomes" id="UP000636479"/>
    </source>
</evidence>
<evidence type="ECO:0000256" key="1">
    <source>
        <dbReference type="SAM" id="MobiDB-lite"/>
    </source>
</evidence>
<gene>
    <name evidence="3" type="ORF">MIND_00951200</name>
</gene>
<proteinExistence type="predicted"/>
<feature type="compositionally biased region" description="Low complexity" evidence="1">
    <location>
        <begin position="399"/>
        <end position="413"/>
    </location>
</feature>
<dbReference type="EMBL" id="JACAZF010000008">
    <property type="protein sequence ID" value="KAF7297181.1"/>
    <property type="molecule type" value="Genomic_DNA"/>
</dbReference>
<dbReference type="RefSeq" id="XP_037217540.1">
    <property type="nucleotide sequence ID" value="XM_037366128.1"/>
</dbReference>
<keyword evidence="2" id="KW-0812">Transmembrane</keyword>
<protein>
    <submittedName>
        <fullName evidence="3">Uncharacterized protein</fullName>
    </submittedName>
</protein>
<comment type="caution">
    <text evidence="3">The sequence shown here is derived from an EMBL/GenBank/DDBJ whole genome shotgun (WGS) entry which is preliminary data.</text>
</comment>
<feature type="transmembrane region" description="Helical" evidence="2">
    <location>
        <begin position="80"/>
        <end position="98"/>
    </location>
</feature>
<organism evidence="3 4">
    <name type="scientific">Mycena indigotica</name>
    <dbReference type="NCBI Taxonomy" id="2126181"/>
    <lineage>
        <taxon>Eukaryota</taxon>
        <taxon>Fungi</taxon>
        <taxon>Dikarya</taxon>
        <taxon>Basidiomycota</taxon>
        <taxon>Agaricomycotina</taxon>
        <taxon>Agaricomycetes</taxon>
        <taxon>Agaricomycetidae</taxon>
        <taxon>Agaricales</taxon>
        <taxon>Marasmiineae</taxon>
        <taxon>Mycenaceae</taxon>
        <taxon>Mycena</taxon>
    </lineage>
</organism>